<evidence type="ECO:0000259" key="2">
    <source>
        <dbReference type="Pfam" id="PF00172"/>
    </source>
</evidence>
<gene>
    <name evidence="3" type="ORF">Clacol_008806</name>
</gene>
<reference evidence="3" key="1">
    <citation type="submission" date="2021-10" db="EMBL/GenBank/DDBJ databases">
        <title>De novo Genome Assembly of Clathrus columnatus (Basidiomycota, Fungi) Using Illumina and Nanopore Sequence Data.</title>
        <authorList>
            <person name="Ogiso-Tanaka E."/>
            <person name="Itagaki H."/>
            <person name="Hosoya T."/>
            <person name="Hosaka K."/>
        </authorList>
    </citation>
    <scope>NUCLEOTIDE SEQUENCE</scope>
    <source>
        <strain evidence="3">MO-923</strain>
    </source>
</reference>
<dbReference type="GO" id="GO:0000981">
    <property type="term" value="F:DNA-binding transcription factor activity, RNA polymerase II-specific"/>
    <property type="evidence" value="ECO:0007669"/>
    <property type="project" value="InterPro"/>
</dbReference>
<organism evidence="3 4">
    <name type="scientific">Clathrus columnatus</name>
    <dbReference type="NCBI Taxonomy" id="1419009"/>
    <lineage>
        <taxon>Eukaryota</taxon>
        <taxon>Fungi</taxon>
        <taxon>Dikarya</taxon>
        <taxon>Basidiomycota</taxon>
        <taxon>Agaricomycotina</taxon>
        <taxon>Agaricomycetes</taxon>
        <taxon>Phallomycetidae</taxon>
        <taxon>Phallales</taxon>
        <taxon>Clathraceae</taxon>
        <taxon>Clathrus</taxon>
    </lineage>
</organism>
<dbReference type="CDD" id="cd00067">
    <property type="entry name" value="GAL4"/>
    <property type="match status" value="1"/>
</dbReference>
<evidence type="ECO:0000313" key="3">
    <source>
        <dbReference type="EMBL" id="GJJ14541.1"/>
    </source>
</evidence>
<dbReference type="Proteomes" id="UP001050691">
    <property type="component" value="Unassembled WGS sequence"/>
</dbReference>
<dbReference type="Gene3D" id="4.10.240.10">
    <property type="entry name" value="Zn(2)-C6 fungal-type DNA-binding domain"/>
    <property type="match status" value="1"/>
</dbReference>
<dbReference type="EMBL" id="BPWL01000010">
    <property type="protein sequence ID" value="GJJ14541.1"/>
    <property type="molecule type" value="Genomic_DNA"/>
</dbReference>
<accession>A0AAV5AQ80</accession>
<proteinExistence type="predicted"/>
<dbReference type="AlphaFoldDB" id="A0AAV5AQ80"/>
<dbReference type="SUPFAM" id="SSF57701">
    <property type="entry name" value="Zn2/Cys6 DNA-binding domain"/>
    <property type="match status" value="1"/>
</dbReference>
<dbReference type="InterPro" id="IPR001138">
    <property type="entry name" value="Zn2Cys6_DnaBD"/>
</dbReference>
<evidence type="ECO:0000256" key="1">
    <source>
        <dbReference type="SAM" id="MobiDB-lite"/>
    </source>
</evidence>
<sequence length="135" mass="14805">MHEMSRKKKCDGKRPCEGCTKAGSECQYAKQADDNIAFIPFESVNEDQAMGFQRSDPTPNHGTPSLPSSSRKRSWTDGGYGLNRASPHDLAKSLPPISSDRSRPPMNSLPSITAFDTMPSVEEDSSSVLRRLGMD</sequence>
<keyword evidence="4" id="KW-1185">Reference proteome</keyword>
<dbReference type="Pfam" id="PF00172">
    <property type="entry name" value="Zn_clus"/>
    <property type="match status" value="1"/>
</dbReference>
<feature type="compositionally biased region" description="Basic residues" evidence="1">
    <location>
        <begin position="1"/>
        <end position="11"/>
    </location>
</feature>
<protein>
    <recommendedName>
        <fullName evidence="2">Zn(2)-C6 fungal-type domain-containing protein</fullName>
    </recommendedName>
</protein>
<evidence type="ECO:0000313" key="4">
    <source>
        <dbReference type="Proteomes" id="UP001050691"/>
    </source>
</evidence>
<dbReference type="GO" id="GO:0008270">
    <property type="term" value="F:zinc ion binding"/>
    <property type="evidence" value="ECO:0007669"/>
    <property type="project" value="InterPro"/>
</dbReference>
<feature type="region of interest" description="Disordered" evidence="1">
    <location>
        <begin position="39"/>
        <end position="135"/>
    </location>
</feature>
<feature type="compositionally biased region" description="Polar residues" evidence="1">
    <location>
        <begin position="55"/>
        <end position="69"/>
    </location>
</feature>
<feature type="region of interest" description="Disordered" evidence="1">
    <location>
        <begin position="1"/>
        <end position="21"/>
    </location>
</feature>
<dbReference type="InterPro" id="IPR036864">
    <property type="entry name" value="Zn2-C6_fun-type_DNA-bd_sf"/>
</dbReference>
<comment type="caution">
    <text evidence="3">The sequence shown here is derived from an EMBL/GenBank/DDBJ whole genome shotgun (WGS) entry which is preliminary data.</text>
</comment>
<name>A0AAV5AQ80_9AGAM</name>
<feature type="domain" description="Zn(2)-C6 fungal-type" evidence="2">
    <location>
        <begin position="6"/>
        <end position="32"/>
    </location>
</feature>